<dbReference type="SUPFAM" id="SSF52087">
    <property type="entry name" value="CRAL/TRIO domain"/>
    <property type="match status" value="1"/>
</dbReference>
<feature type="region of interest" description="Disordered" evidence="1">
    <location>
        <begin position="597"/>
        <end position="616"/>
    </location>
</feature>
<evidence type="ECO:0000313" key="4">
    <source>
        <dbReference type="Proteomes" id="UP000253664"/>
    </source>
</evidence>
<evidence type="ECO:0000313" key="3">
    <source>
        <dbReference type="EMBL" id="RCI07614.1"/>
    </source>
</evidence>
<dbReference type="InterPro" id="IPR001251">
    <property type="entry name" value="CRAL-TRIO_dom"/>
</dbReference>
<dbReference type="PROSITE" id="PS50191">
    <property type="entry name" value="CRAL_TRIO"/>
    <property type="match status" value="1"/>
</dbReference>
<accession>A0A367KZM4</accession>
<dbReference type="CDD" id="cd00170">
    <property type="entry name" value="SEC14"/>
    <property type="match status" value="1"/>
</dbReference>
<dbReference type="InterPro" id="IPR036273">
    <property type="entry name" value="CRAL/TRIO_N_dom_sf"/>
</dbReference>
<dbReference type="SUPFAM" id="SSF46938">
    <property type="entry name" value="CRAL/TRIO N-terminal domain"/>
    <property type="match status" value="1"/>
</dbReference>
<dbReference type="SMART" id="SM00516">
    <property type="entry name" value="SEC14"/>
    <property type="match status" value="1"/>
</dbReference>
<comment type="caution">
    <text evidence="3">The sequence shown here is derived from an EMBL/GenBank/DDBJ whole genome shotgun (WGS) entry which is preliminary data.</text>
</comment>
<dbReference type="AlphaFoldDB" id="A0A367KZM4"/>
<reference evidence="3 4" key="1">
    <citation type="journal article" date="2015" name="BMC Genomics">
        <title>Insights from the genome of Ophiocordyceps polyrhachis-furcata to pathogenicity and host specificity in insect fungi.</title>
        <authorList>
            <person name="Wichadakul D."/>
            <person name="Kobmoo N."/>
            <person name="Ingsriswang S."/>
            <person name="Tangphatsornruang S."/>
            <person name="Chantasingh D."/>
            <person name="Luangsa-ard J.J."/>
            <person name="Eurwilaichitr L."/>
        </authorList>
    </citation>
    <scope>NUCLEOTIDE SEQUENCE [LARGE SCALE GENOMIC DNA]</scope>
    <source>
        <strain evidence="3 4">BCC 54312</strain>
    </source>
</reference>
<dbReference type="EMBL" id="LKCN02000026">
    <property type="protein sequence ID" value="RCI07614.1"/>
    <property type="molecule type" value="Genomic_DNA"/>
</dbReference>
<keyword evidence="4" id="KW-1185">Reference proteome</keyword>
<feature type="region of interest" description="Disordered" evidence="1">
    <location>
        <begin position="182"/>
        <end position="207"/>
    </location>
</feature>
<dbReference type="Pfam" id="PF03765">
    <property type="entry name" value="CRAL_TRIO_N"/>
    <property type="match status" value="1"/>
</dbReference>
<proteinExistence type="predicted"/>
<organism evidence="3 4">
    <name type="scientific">Ophiocordyceps polyrhachis-furcata BCC 54312</name>
    <dbReference type="NCBI Taxonomy" id="1330021"/>
    <lineage>
        <taxon>Eukaryota</taxon>
        <taxon>Fungi</taxon>
        <taxon>Dikarya</taxon>
        <taxon>Ascomycota</taxon>
        <taxon>Pezizomycotina</taxon>
        <taxon>Sordariomycetes</taxon>
        <taxon>Hypocreomycetidae</taxon>
        <taxon>Hypocreales</taxon>
        <taxon>Ophiocordycipitaceae</taxon>
        <taxon>Ophiocordyceps</taxon>
    </lineage>
</organism>
<dbReference type="Gene3D" id="3.40.525.10">
    <property type="entry name" value="CRAL-TRIO lipid binding domain"/>
    <property type="match status" value="1"/>
</dbReference>
<sequence length="616" mass="68608">MSARSIRSTAATAQLLTTSFLAAPAPTPRLLRQASAGYCQSPATTLRHDGEKSSNDPPAVRPIPASFPLSRLIKPLVKVRGACQTRPYSSEPRLSSSTCHSLPVFKSSLDFLYPPLVFALLALFTWAMLDPHSPESSLSAPADDMSVNVEAPGHVGNLTPEQEEKLRRLWSAIAKLCGVEGASDSGTTTAATSPGSPVPALEEPDSSQKRRFSLFRRKQVESPTSVAVNLDENKEGADDDDKYGQTKQFLKTLASQTPETIRETIWSMVKQDHPDALVLRFLRARKWDVDRALVMLVSAMNWRFNEMYVDSDIMLNGEGGAVNDEVNGDEDAKKVGSEFMYQCRVGKCFLHGTDKQGRPICVVRVRLHKQSAQSAESLERYTVFIIETARLMLQPPATTATIIFDMTGFSLANMDYHPVKFMIQCFEANYPECLGAILVHNAPWVFQGVWRIIRGWLDPVVAAKVHFTNYRAGLEEYIDPSHIIKELDGDEDWEFKYEEPVPGENDKMKDTQTRDRLLAARAELYGKFERETQVWMCSPFSEEGKKAKAERDKIAEQLHADYWELDPYLRSRSQYDRTGDILPGGGVDWYKKAGGSMANGNAVHGNGSDAPRASTE</sequence>
<dbReference type="SMART" id="SM01100">
    <property type="entry name" value="CRAL_TRIO_N"/>
    <property type="match status" value="1"/>
</dbReference>
<protein>
    <recommendedName>
        <fullName evidence="2">CRAL-TRIO domain-containing protein</fullName>
    </recommendedName>
</protein>
<feature type="domain" description="CRAL-TRIO" evidence="2">
    <location>
        <begin position="350"/>
        <end position="495"/>
    </location>
</feature>
<dbReference type="OrthoDB" id="43460at2759"/>
<dbReference type="Pfam" id="PF00650">
    <property type="entry name" value="CRAL_TRIO"/>
    <property type="match status" value="1"/>
</dbReference>
<feature type="region of interest" description="Disordered" evidence="1">
    <location>
        <begin position="42"/>
        <end position="61"/>
    </location>
</feature>
<evidence type="ECO:0000259" key="2">
    <source>
        <dbReference type="PROSITE" id="PS50191"/>
    </source>
</evidence>
<dbReference type="STRING" id="1330021.A0A367KZM4"/>
<dbReference type="PANTHER" id="PTHR46590:SF1">
    <property type="entry name" value="PHOSPHATIDYLINOSITOL TRANSFER PROTEIN CSR1"/>
    <property type="match status" value="1"/>
</dbReference>
<dbReference type="PANTHER" id="PTHR46590">
    <property type="entry name" value="PHOSPHATIDYLINOSITOL TRANSFER PROTEIN CSR1-RELATED"/>
    <property type="match status" value="1"/>
</dbReference>
<dbReference type="Proteomes" id="UP000253664">
    <property type="component" value="Unassembled WGS sequence"/>
</dbReference>
<dbReference type="InterPro" id="IPR036865">
    <property type="entry name" value="CRAL-TRIO_dom_sf"/>
</dbReference>
<dbReference type="InterPro" id="IPR052432">
    <property type="entry name" value="PITP/CRAL-TRIO"/>
</dbReference>
<evidence type="ECO:0000256" key="1">
    <source>
        <dbReference type="SAM" id="MobiDB-lite"/>
    </source>
</evidence>
<dbReference type="InterPro" id="IPR011074">
    <property type="entry name" value="CRAL/TRIO_N_dom"/>
</dbReference>
<feature type="compositionally biased region" description="Low complexity" evidence="1">
    <location>
        <begin position="182"/>
        <end position="200"/>
    </location>
</feature>
<name>A0A367KZM4_9HYPO</name>
<gene>
    <name evidence="3" type="ORF">L249_1655</name>
</gene>